<dbReference type="EMBL" id="CP003333">
    <property type="protein sequence ID" value="AFL67804.1"/>
    <property type="molecule type" value="Genomic_DNA"/>
</dbReference>
<dbReference type="PIRSF" id="PIRSF500176">
    <property type="entry name" value="L_ASNase"/>
    <property type="match status" value="1"/>
</dbReference>
<feature type="binding site" evidence="2">
    <location>
        <begin position="84"/>
        <end position="85"/>
    </location>
    <ligand>
        <name>substrate</name>
    </ligand>
</feature>
<dbReference type="Pfam" id="PF00710">
    <property type="entry name" value="Asparaginase"/>
    <property type="match status" value="1"/>
</dbReference>
<dbReference type="RefSeq" id="WP_014768684.1">
    <property type="nucleotide sequence ID" value="NC_018002.1"/>
</dbReference>
<keyword evidence="5" id="KW-1185">Reference proteome</keyword>
<dbReference type="PROSITE" id="PS51732">
    <property type="entry name" value="ASN_GLN_ASE_3"/>
    <property type="match status" value="1"/>
</dbReference>
<evidence type="ECO:0000256" key="1">
    <source>
        <dbReference type="PIRSR" id="PIRSR001220-1"/>
    </source>
</evidence>
<name>I3XV30_SULBS</name>
<dbReference type="KEGG" id="sba:Sulba_0486"/>
<dbReference type="SUPFAM" id="SSF53774">
    <property type="entry name" value="Glutaminase/Asparaginase"/>
    <property type="match status" value="1"/>
</dbReference>
<dbReference type="HOGENOM" id="CLU_019134_4_2_7"/>
<dbReference type="InterPro" id="IPR027474">
    <property type="entry name" value="L-asparaginase_N"/>
</dbReference>
<dbReference type="OrthoDB" id="9788068at2"/>
<dbReference type="AlphaFoldDB" id="I3XV30"/>
<dbReference type="InterPro" id="IPR006034">
    <property type="entry name" value="Asparaginase/glutaminase-like"/>
</dbReference>
<keyword evidence="4" id="KW-0808">Transferase</keyword>
<dbReference type="Gene3D" id="3.40.50.1170">
    <property type="entry name" value="L-asparaginase, N-terminal domain"/>
    <property type="match status" value="1"/>
</dbReference>
<accession>I3XV30</accession>
<dbReference type="PATRIC" id="fig|760154.4.peg.484"/>
<feature type="active site" description="O-isoaspartyl threonine intermediate" evidence="1">
    <location>
        <position position="12"/>
    </location>
</feature>
<feature type="domain" description="L-asparaginase N-terminal" evidence="3">
    <location>
        <begin position="3"/>
        <end position="159"/>
    </location>
</feature>
<gene>
    <name evidence="4" type="ordered locus">Sulba_0486</name>
</gene>
<evidence type="ECO:0000259" key="3">
    <source>
        <dbReference type="Pfam" id="PF00710"/>
    </source>
</evidence>
<protein>
    <submittedName>
        <fullName evidence="4">L-asparaginase/GlutRNAGln amidotransferase subunit D</fullName>
    </submittedName>
</protein>
<feature type="binding site" evidence="2">
    <location>
        <position position="55"/>
    </location>
    <ligand>
        <name>substrate</name>
    </ligand>
</feature>
<evidence type="ECO:0000313" key="5">
    <source>
        <dbReference type="Proteomes" id="UP000006176"/>
    </source>
</evidence>
<sequence length="164" mass="18303">MEKILIMNTGGTFNKRYNPLKGELEVPKDGMAVESILRYCPNMQYTLCNLIHKDSLEMNEEDREELLKAIEASSSHKILIIHGTDTMDVTASFLALHVKNKIITLTGAMVPFSIDTVEATANVMLALGDLHVRENNGVYIAMHGRVAAHTQLYKNRTKGVFEPS</sequence>
<proteinExistence type="predicted"/>
<evidence type="ECO:0000256" key="2">
    <source>
        <dbReference type="PIRSR" id="PIRSR001220-2"/>
    </source>
</evidence>
<dbReference type="PIRSF" id="PIRSF001220">
    <property type="entry name" value="L-ASNase_gatD"/>
    <property type="match status" value="1"/>
</dbReference>
<dbReference type="GO" id="GO:0016740">
    <property type="term" value="F:transferase activity"/>
    <property type="evidence" value="ECO:0007669"/>
    <property type="project" value="UniProtKB-KW"/>
</dbReference>
<evidence type="ECO:0000313" key="4">
    <source>
        <dbReference type="EMBL" id="AFL67804.1"/>
    </source>
</evidence>
<organism evidence="4 5">
    <name type="scientific">Sulfurospirillum barnesii (strain ATCC 700032 / DSM 10660 / SES-3)</name>
    <dbReference type="NCBI Taxonomy" id="760154"/>
    <lineage>
        <taxon>Bacteria</taxon>
        <taxon>Pseudomonadati</taxon>
        <taxon>Campylobacterota</taxon>
        <taxon>Epsilonproteobacteria</taxon>
        <taxon>Campylobacterales</taxon>
        <taxon>Sulfurospirillaceae</taxon>
        <taxon>Sulfurospirillum</taxon>
    </lineage>
</organism>
<dbReference type="GO" id="GO:0004067">
    <property type="term" value="F:asparaginase activity"/>
    <property type="evidence" value="ECO:0007669"/>
    <property type="project" value="UniProtKB-UniRule"/>
</dbReference>
<dbReference type="PRINTS" id="PR00139">
    <property type="entry name" value="ASNGLNASE"/>
</dbReference>
<reference evidence="4 5" key="1">
    <citation type="submission" date="2012-06" db="EMBL/GenBank/DDBJ databases">
        <title>Complete sequence of Sulfurospirillum barnesii SES-3.</title>
        <authorList>
            <consortium name="US DOE Joint Genome Institute"/>
            <person name="Lucas S."/>
            <person name="Han J."/>
            <person name="Lapidus A."/>
            <person name="Cheng J.-F."/>
            <person name="Goodwin L."/>
            <person name="Pitluck S."/>
            <person name="Peters L."/>
            <person name="Ovchinnikova G."/>
            <person name="Lu M."/>
            <person name="Detter J.C."/>
            <person name="Han C."/>
            <person name="Tapia R."/>
            <person name="Land M."/>
            <person name="Hauser L."/>
            <person name="Kyrpides N."/>
            <person name="Ivanova N."/>
            <person name="Pagani I."/>
            <person name="Stolz J."/>
            <person name="Arkin A."/>
            <person name="Dehal P."/>
            <person name="Oremland R."/>
            <person name="Saltikov C."/>
            <person name="Basu P."/>
            <person name="Hollibaugh J."/>
            <person name="Newman D."/>
            <person name="Stolyar S."/>
            <person name="Hazen T."/>
            <person name="Woyke T."/>
        </authorList>
    </citation>
    <scope>NUCLEOTIDE SEQUENCE [LARGE SCALE GENOMIC DNA]</scope>
    <source>
        <strain evidence="5">ATCC 700032 / DSM 10660 / SES-3</strain>
    </source>
</reference>
<dbReference type="PANTHER" id="PTHR11707">
    <property type="entry name" value="L-ASPARAGINASE"/>
    <property type="match status" value="1"/>
</dbReference>
<dbReference type="InterPro" id="IPR036152">
    <property type="entry name" value="Asp/glu_Ase-like_sf"/>
</dbReference>
<dbReference type="Proteomes" id="UP000006176">
    <property type="component" value="Chromosome"/>
</dbReference>
<dbReference type="STRING" id="760154.Sulba_0486"/>
<dbReference type="PANTHER" id="PTHR11707:SF28">
    <property type="entry name" value="60 KDA LYSOPHOSPHOLIPASE"/>
    <property type="match status" value="1"/>
</dbReference>
<dbReference type="eggNOG" id="COG0252">
    <property type="taxonomic scope" value="Bacteria"/>
</dbReference>
<dbReference type="InterPro" id="IPR037152">
    <property type="entry name" value="L-asparaginase_N_sf"/>
</dbReference>